<gene>
    <name evidence="3" type="ORF">Pla52o_01770</name>
</gene>
<dbReference type="EMBL" id="SJPT01000001">
    <property type="protein sequence ID" value="TWU26324.1"/>
    <property type="molecule type" value="Genomic_DNA"/>
</dbReference>
<protein>
    <submittedName>
        <fullName evidence="3">Uncharacterized protein</fullName>
    </submittedName>
</protein>
<keyword evidence="4" id="KW-1185">Reference proteome</keyword>
<feature type="compositionally biased region" description="Low complexity" evidence="1">
    <location>
        <begin position="74"/>
        <end position="85"/>
    </location>
</feature>
<comment type="caution">
    <text evidence="3">The sequence shown here is derived from an EMBL/GenBank/DDBJ whole genome shotgun (WGS) entry which is preliminary data.</text>
</comment>
<keyword evidence="2" id="KW-0732">Signal</keyword>
<evidence type="ECO:0000256" key="2">
    <source>
        <dbReference type="SAM" id="SignalP"/>
    </source>
</evidence>
<dbReference type="OrthoDB" id="285984at2"/>
<dbReference type="RefSeq" id="WP_146592698.1">
    <property type="nucleotide sequence ID" value="NZ_SJPT01000001.1"/>
</dbReference>
<organism evidence="3 4">
    <name type="scientific">Novipirellula galeiformis</name>
    <dbReference type="NCBI Taxonomy" id="2528004"/>
    <lineage>
        <taxon>Bacteria</taxon>
        <taxon>Pseudomonadati</taxon>
        <taxon>Planctomycetota</taxon>
        <taxon>Planctomycetia</taxon>
        <taxon>Pirellulales</taxon>
        <taxon>Pirellulaceae</taxon>
        <taxon>Novipirellula</taxon>
    </lineage>
</organism>
<sequence precursor="true">MQKRTPIALFAAVVIACSNGYVATVSAESDLDFLLDRMTFADAPKEIDKFGKDRSTQLVSDVDEDAVKSLSDVDAPAPLADAPAAKSAGKPQPAAPLVDAPIDREFADPLERSVPMASTEPPPPLHFQPVDQHQPSGISPACDCAQHGCRNGCAAGAACDPGYICQPHVTPNLPSSTLRQYFRGNPCNAHLWDGYAQERQQYCDKYHKHIHDRCECGHRGQCESCVLGRRPLDSALLRASGRHACKSGDGGCDGHRR</sequence>
<accession>A0A5C6CRZ2</accession>
<reference evidence="3 4" key="1">
    <citation type="submission" date="2019-02" db="EMBL/GenBank/DDBJ databases">
        <title>Deep-cultivation of Planctomycetes and their phenomic and genomic characterization uncovers novel biology.</title>
        <authorList>
            <person name="Wiegand S."/>
            <person name="Jogler M."/>
            <person name="Boedeker C."/>
            <person name="Pinto D."/>
            <person name="Vollmers J."/>
            <person name="Rivas-Marin E."/>
            <person name="Kohn T."/>
            <person name="Peeters S.H."/>
            <person name="Heuer A."/>
            <person name="Rast P."/>
            <person name="Oberbeckmann S."/>
            <person name="Bunk B."/>
            <person name="Jeske O."/>
            <person name="Meyerdierks A."/>
            <person name="Storesund J.E."/>
            <person name="Kallscheuer N."/>
            <person name="Luecker S."/>
            <person name="Lage O.M."/>
            <person name="Pohl T."/>
            <person name="Merkel B.J."/>
            <person name="Hornburger P."/>
            <person name="Mueller R.-W."/>
            <person name="Bruemmer F."/>
            <person name="Labrenz M."/>
            <person name="Spormann A.M."/>
            <person name="Op Den Camp H."/>
            <person name="Overmann J."/>
            <person name="Amann R."/>
            <person name="Jetten M.S.M."/>
            <person name="Mascher T."/>
            <person name="Medema M.H."/>
            <person name="Devos D.P."/>
            <person name="Kaster A.-K."/>
            <person name="Ovreas L."/>
            <person name="Rohde M."/>
            <person name="Galperin M.Y."/>
            <person name="Jogler C."/>
        </authorList>
    </citation>
    <scope>NUCLEOTIDE SEQUENCE [LARGE SCALE GENOMIC DNA]</scope>
    <source>
        <strain evidence="3 4">Pla52o</strain>
    </source>
</reference>
<dbReference type="AlphaFoldDB" id="A0A5C6CRZ2"/>
<name>A0A5C6CRZ2_9BACT</name>
<evidence type="ECO:0000313" key="3">
    <source>
        <dbReference type="EMBL" id="TWU26324.1"/>
    </source>
</evidence>
<feature type="signal peptide" evidence="2">
    <location>
        <begin position="1"/>
        <end position="23"/>
    </location>
</feature>
<evidence type="ECO:0000313" key="4">
    <source>
        <dbReference type="Proteomes" id="UP000316304"/>
    </source>
</evidence>
<evidence type="ECO:0000256" key="1">
    <source>
        <dbReference type="SAM" id="MobiDB-lite"/>
    </source>
</evidence>
<dbReference type="PROSITE" id="PS51257">
    <property type="entry name" value="PROKAR_LIPOPROTEIN"/>
    <property type="match status" value="1"/>
</dbReference>
<dbReference type="Proteomes" id="UP000316304">
    <property type="component" value="Unassembled WGS sequence"/>
</dbReference>
<feature type="region of interest" description="Disordered" evidence="1">
    <location>
        <begin position="74"/>
        <end position="97"/>
    </location>
</feature>
<feature type="chain" id="PRO_5022793731" evidence="2">
    <location>
        <begin position="24"/>
        <end position="257"/>
    </location>
</feature>
<proteinExistence type="predicted"/>